<dbReference type="GO" id="GO:0005829">
    <property type="term" value="C:cytosol"/>
    <property type="evidence" value="ECO:0007669"/>
    <property type="project" value="TreeGrafter"/>
</dbReference>
<sequence>MELWFTEKYSKNAGITIKVKKEIASENSDFQEMSIIDTYEFGKIMILDGCIMLTDTDEFIYHEMIAHVPLFSHKNPENILIIGGGDGGAVREVLKHKSVKHIDLVEIDEMVIRASIEYFPHISSELKNPKVTINICDGIKFVKNTNIKYDIAIIDSTDPIGPAVGLFQREFYKSIYDILTKEGILVVQGESPYYGYSKKSFIDINRELKAIFSFSRPYFAFIPTYPSGMWSLGYARKDGMDITEPVRKKNFNTKYYNKEIHIASFAHPEFVKEILG</sequence>
<comment type="catalytic activity">
    <reaction evidence="4 7">
        <text>S-adenosyl 3-(methylsulfanyl)propylamine + putrescine = S-methyl-5'-thioadenosine + spermidine + H(+)</text>
        <dbReference type="Rhea" id="RHEA:12721"/>
        <dbReference type="ChEBI" id="CHEBI:15378"/>
        <dbReference type="ChEBI" id="CHEBI:17509"/>
        <dbReference type="ChEBI" id="CHEBI:57443"/>
        <dbReference type="ChEBI" id="CHEBI:57834"/>
        <dbReference type="ChEBI" id="CHEBI:326268"/>
        <dbReference type="EC" id="2.5.1.16"/>
    </reaction>
</comment>
<feature type="binding site" evidence="4">
    <location>
        <position position="86"/>
    </location>
    <ligand>
        <name>spermidine</name>
        <dbReference type="ChEBI" id="CHEBI:57834"/>
    </ligand>
</feature>
<evidence type="ECO:0000256" key="4">
    <source>
        <dbReference type="HAMAP-Rule" id="MF_00198"/>
    </source>
</evidence>
<evidence type="ECO:0000256" key="6">
    <source>
        <dbReference type="RuleBase" id="RU003836"/>
    </source>
</evidence>
<feature type="binding site" evidence="4">
    <location>
        <position position="106"/>
    </location>
    <ligand>
        <name>S-methyl-5'-thioadenosine</name>
        <dbReference type="ChEBI" id="CHEBI:17509"/>
    </ligand>
</feature>
<feature type="binding site" evidence="4">
    <location>
        <begin position="155"/>
        <end position="158"/>
    </location>
    <ligand>
        <name>spermidine</name>
        <dbReference type="ChEBI" id="CHEBI:57834"/>
    </ligand>
</feature>
<reference evidence="9 10" key="1">
    <citation type="submission" date="2018-06" db="EMBL/GenBank/DDBJ databases">
        <title>Extensive metabolic versatility and redundancy in microbially diverse, dynamic hydrothermal sediments.</title>
        <authorList>
            <person name="Dombrowski N."/>
            <person name="Teske A."/>
            <person name="Baker B.J."/>
        </authorList>
    </citation>
    <scope>NUCLEOTIDE SEQUENCE [LARGE SCALE GENOMIC DNA]</scope>
    <source>
        <strain evidence="9">B10_G13</strain>
    </source>
</reference>
<dbReference type="InterPro" id="IPR030374">
    <property type="entry name" value="PABS"/>
</dbReference>
<evidence type="ECO:0000256" key="7">
    <source>
        <dbReference type="RuleBase" id="RU003837"/>
    </source>
</evidence>
<dbReference type="NCBIfam" id="TIGR00417">
    <property type="entry name" value="speE"/>
    <property type="match status" value="1"/>
</dbReference>
<dbReference type="Gene3D" id="2.30.140.10">
    <property type="entry name" value="Spermidine synthase, tetramerisation domain"/>
    <property type="match status" value="1"/>
</dbReference>
<feature type="binding site" evidence="4">
    <location>
        <position position="162"/>
    </location>
    <ligand>
        <name>S-methyl-5'-thioadenosine</name>
        <dbReference type="ChEBI" id="CHEBI:17509"/>
    </ligand>
</feature>
<comment type="caution">
    <text evidence="9">The sequence shown here is derived from an EMBL/GenBank/DDBJ whole genome shotgun (WGS) entry which is preliminary data.</text>
</comment>
<dbReference type="PROSITE" id="PS01330">
    <property type="entry name" value="PABS_1"/>
    <property type="match status" value="1"/>
</dbReference>
<protein>
    <recommendedName>
        <fullName evidence="4">Polyamine aminopropyltransferase</fullName>
    </recommendedName>
    <alternativeName>
        <fullName evidence="4">Putrescine aminopropyltransferase</fullName>
        <shortName evidence="4">PAPT</shortName>
    </alternativeName>
    <alternativeName>
        <fullName evidence="4">Spermidine synthase</fullName>
        <shortName evidence="4">SPDS</shortName>
        <shortName evidence="4">SPDSY</shortName>
        <ecNumber evidence="4">2.5.1.16</ecNumber>
    </alternativeName>
</protein>
<evidence type="ECO:0000313" key="9">
    <source>
        <dbReference type="EMBL" id="RKX70518.1"/>
    </source>
</evidence>
<dbReference type="CDD" id="cd02440">
    <property type="entry name" value="AdoMet_MTases"/>
    <property type="match status" value="1"/>
</dbReference>
<name>A0A660SIA9_UNCT6</name>
<evidence type="ECO:0000313" key="10">
    <source>
        <dbReference type="Proteomes" id="UP000271125"/>
    </source>
</evidence>
<feature type="binding site" evidence="4">
    <location>
        <position position="31"/>
    </location>
    <ligand>
        <name>S-methyl-5'-thioadenosine</name>
        <dbReference type="ChEBI" id="CHEBI:17509"/>
    </ligand>
</feature>
<dbReference type="Proteomes" id="UP000271125">
    <property type="component" value="Unassembled WGS sequence"/>
</dbReference>
<dbReference type="NCBIfam" id="NF002010">
    <property type="entry name" value="PRK00811.1"/>
    <property type="match status" value="1"/>
</dbReference>
<evidence type="ECO:0000256" key="1">
    <source>
        <dbReference type="ARBA" id="ARBA00007867"/>
    </source>
</evidence>
<dbReference type="InterPro" id="IPR035246">
    <property type="entry name" value="Spermidine_synt_N"/>
</dbReference>
<dbReference type="SUPFAM" id="SSF53335">
    <property type="entry name" value="S-adenosyl-L-methionine-dependent methyltransferases"/>
    <property type="match status" value="1"/>
</dbReference>
<dbReference type="PROSITE" id="PS51006">
    <property type="entry name" value="PABS_2"/>
    <property type="match status" value="1"/>
</dbReference>
<feature type="binding site" evidence="4">
    <location>
        <position position="62"/>
    </location>
    <ligand>
        <name>spermidine</name>
        <dbReference type="ChEBI" id="CHEBI:57834"/>
    </ligand>
</feature>
<evidence type="ECO:0000256" key="3">
    <source>
        <dbReference type="ARBA" id="ARBA00023115"/>
    </source>
</evidence>
<dbReference type="Pfam" id="PF01564">
    <property type="entry name" value="Spermine_synth"/>
    <property type="match status" value="1"/>
</dbReference>
<organism evidence="9 10">
    <name type="scientific">candidate division TA06 bacterium</name>
    <dbReference type="NCBI Taxonomy" id="2250710"/>
    <lineage>
        <taxon>Bacteria</taxon>
        <taxon>Bacteria division TA06</taxon>
    </lineage>
</organism>
<accession>A0A660SIA9</accession>
<evidence type="ECO:0000256" key="2">
    <source>
        <dbReference type="ARBA" id="ARBA00022679"/>
    </source>
</evidence>
<comment type="similarity">
    <text evidence="1 4 6">Belongs to the spermidine/spermine synthase family.</text>
</comment>
<evidence type="ECO:0000256" key="5">
    <source>
        <dbReference type="PROSITE-ProRule" id="PRU00354"/>
    </source>
</evidence>
<dbReference type="GO" id="GO:0004766">
    <property type="term" value="F:spermidine synthase activity"/>
    <property type="evidence" value="ECO:0007669"/>
    <property type="project" value="UniProtKB-UniRule"/>
</dbReference>
<comment type="pathway">
    <text evidence="4">Amine and polyamine biosynthesis; spermidine biosynthesis; spermidine from putrescine: step 1/1.</text>
</comment>
<dbReference type="InterPro" id="IPR037163">
    <property type="entry name" value="Spermidine_synt_N_sf"/>
</dbReference>
<feature type="domain" description="PABS" evidence="8">
    <location>
        <begin position="2"/>
        <end position="237"/>
    </location>
</feature>
<dbReference type="UniPathway" id="UPA00248">
    <property type="reaction ID" value="UER00314"/>
</dbReference>
<dbReference type="InterPro" id="IPR029063">
    <property type="entry name" value="SAM-dependent_MTases_sf"/>
</dbReference>
<evidence type="ECO:0000259" key="8">
    <source>
        <dbReference type="PROSITE" id="PS51006"/>
    </source>
</evidence>
<dbReference type="GO" id="GO:0008295">
    <property type="term" value="P:spermidine biosynthetic process"/>
    <property type="evidence" value="ECO:0007669"/>
    <property type="project" value="UniProtKB-UniRule"/>
</dbReference>
<dbReference type="EMBL" id="QNBD01000131">
    <property type="protein sequence ID" value="RKX70518.1"/>
    <property type="molecule type" value="Genomic_DNA"/>
</dbReference>
<feature type="active site" description="Proton acceptor" evidence="4 5">
    <location>
        <position position="155"/>
    </location>
</feature>
<dbReference type="HAMAP" id="MF_00198">
    <property type="entry name" value="Spermidine_synth"/>
    <property type="match status" value="1"/>
</dbReference>
<keyword evidence="3 4" id="KW-0620">Polyamine biosynthesis</keyword>
<dbReference type="PANTHER" id="PTHR11558">
    <property type="entry name" value="SPERMIDINE/SPERMINE SYNTHASE"/>
    <property type="match status" value="1"/>
</dbReference>
<dbReference type="Pfam" id="PF17284">
    <property type="entry name" value="Spermine_synt_N"/>
    <property type="match status" value="1"/>
</dbReference>
<dbReference type="InterPro" id="IPR001045">
    <property type="entry name" value="Spermi_synthase"/>
</dbReference>
<feature type="binding site" evidence="4">
    <location>
        <begin position="137"/>
        <end position="138"/>
    </location>
    <ligand>
        <name>S-methyl-5'-thioadenosine</name>
        <dbReference type="ChEBI" id="CHEBI:17509"/>
    </ligand>
</feature>
<keyword evidence="4 7" id="KW-0745">Spermidine biosynthesis</keyword>
<comment type="function">
    <text evidence="4">Catalyzes the irreversible transfer of a propylamine group from the amino donor S-adenosylmethioninamine (decarboxy-AdoMet) to putrescine (1,4-diaminobutane) to yield spermidine.</text>
</comment>
<dbReference type="EC" id="2.5.1.16" evidence="4"/>
<keyword evidence="2 4" id="KW-0808">Transferase</keyword>
<gene>
    <name evidence="4" type="primary">speE</name>
    <name evidence="9" type="ORF">DRP43_03260</name>
</gene>
<dbReference type="InterPro" id="IPR030373">
    <property type="entry name" value="PABS_CS"/>
</dbReference>
<dbReference type="Gene3D" id="3.40.50.150">
    <property type="entry name" value="Vaccinia Virus protein VP39"/>
    <property type="match status" value="1"/>
</dbReference>
<proteinExistence type="inferred from homology"/>
<comment type="subunit">
    <text evidence="4">Homodimer or homotetramer.</text>
</comment>
<dbReference type="PANTHER" id="PTHR11558:SF11">
    <property type="entry name" value="SPERMIDINE SYNTHASE"/>
    <property type="match status" value="1"/>
</dbReference>
<dbReference type="AlphaFoldDB" id="A0A660SIA9"/>